<evidence type="ECO:0000313" key="2">
    <source>
        <dbReference type="EMBL" id="MFC3983803.1"/>
    </source>
</evidence>
<organism evidence="2 3">
    <name type="scientific">Streptosporangium jomthongense</name>
    <dbReference type="NCBI Taxonomy" id="1193683"/>
    <lineage>
        <taxon>Bacteria</taxon>
        <taxon>Bacillati</taxon>
        <taxon>Actinomycetota</taxon>
        <taxon>Actinomycetes</taxon>
        <taxon>Streptosporangiales</taxon>
        <taxon>Streptosporangiaceae</taxon>
        <taxon>Streptosporangium</taxon>
    </lineage>
</organism>
<name>A0ABV8F554_9ACTN</name>
<dbReference type="NCBIfam" id="NF038070">
    <property type="entry name" value="LmbU_fam_TF"/>
    <property type="match status" value="1"/>
</dbReference>
<dbReference type="InterPro" id="IPR049735">
    <property type="entry name" value="NovE/LmbU-like"/>
</dbReference>
<evidence type="ECO:0000256" key="1">
    <source>
        <dbReference type="SAM" id="Coils"/>
    </source>
</evidence>
<accession>A0ABV8F554</accession>
<proteinExistence type="predicted"/>
<keyword evidence="3" id="KW-1185">Reference proteome</keyword>
<keyword evidence="1" id="KW-0175">Coiled coil</keyword>
<gene>
    <name evidence="2" type="ORF">ACFOYY_26980</name>
</gene>
<evidence type="ECO:0000313" key="3">
    <source>
        <dbReference type="Proteomes" id="UP001595698"/>
    </source>
</evidence>
<protein>
    <submittedName>
        <fullName evidence="2">LmbU family transcriptional regulator</fullName>
    </submittedName>
</protein>
<sequence length="177" mass="20386">MTPVGLRIPAELPYELWEKAGFRISAVANSSTWCLGDWLAYGRSRYTDRYRKAIEAIGLDYQTLRNYAWVSRRVDLSRRRDGLSFQHHAEVASLPPEEQDHWLDQAQRNGWTRNRLRRNLAALRQEKPEAEGKRVSLELRLGADRIARYQEVAGQSQTSLESWIVEQLDTAAAAFLG</sequence>
<reference evidence="3" key="1">
    <citation type="journal article" date="2019" name="Int. J. Syst. Evol. Microbiol.">
        <title>The Global Catalogue of Microorganisms (GCM) 10K type strain sequencing project: providing services to taxonomists for standard genome sequencing and annotation.</title>
        <authorList>
            <consortium name="The Broad Institute Genomics Platform"/>
            <consortium name="The Broad Institute Genome Sequencing Center for Infectious Disease"/>
            <person name="Wu L."/>
            <person name="Ma J."/>
        </authorList>
    </citation>
    <scope>NUCLEOTIDE SEQUENCE [LARGE SCALE GENOMIC DNA]</scope>
    <source>
        <strain evidence="3">TBRC 7912</strain>
    </source>
</reference>
<dbReference type="RefSeq" id="WP_352009746.1">
    <property type="nucleotide sequence ID" value="NZ_JBHSBC010000032.1"/>
</dbReference>
<feature type="coiled-coil region" evidence="1">
    <location>
        <begin position="113"/>
        <end position="140"/>
    </location>
</feature>
<dbReference type="Proteomes" id="UP001595698">
    <property type="component" value="Unassembled WGS sequence"/>
</dbReference>
<dbReference type="EMBL" id="JBHSBC010000032">
    <property type="protein sequence ID" value="MFC3983803.1"/>
    <property type="molecule type" value="Genomic_DNA"/>
</dbReference>
<comment type="caution">
    <text evidence="2">The sequence shown here is derived from an EMBL/GenBank/DDBJ whole genome shotgun (WGS) entry which is preliminary data.</text>
</comment>